<proteinExistence type="predicted"/>
<evidence type="ECO:0000313" key="2">
    <source>
        <dbReference type="Proteomes" id="UP001519460"/>
    </source>
</evidence>
<protein>
    <submittedName>
        <fullName evidence="1">Uncharacterized protein</fullName>
    </submittedName>
</protein>
<sequence>MTLRTLKIPPKTPASLACSSLNPYRPIITEHDVFRGNGRPLIYRYLQFMKAALPPSPQKSWSSNMEGGDVRRWSALGRSDTRRRH</sequence>
<organism evidence="1 2">
    <name type="scientific">Batillaria attramentaria</name>
    <dbReference type="NCBI Taxonomy" id="370345"/>
    <lineage>
        <taxon>Eukaryota</taxon>
        <taxon>Metazoa</taxon>
        <taxon>Spiralia</taxon>
        <taxon>Lophotrochozoa</taxon>
        <taxon>Mollusca</taxon>
        <taxon>Gastropoda</taxon>
        <taxon>Caenogastropoda</taxon>
        <taxon>Sorbeoconcha</taxon>
        <taxon>Cerithioidea</taxon>
        <taxon>Batillariidae</taxon>
        <taxon>Batillaria</taxon>
    </lineage>
</organism>
<dbReference type="Proteomes" id="UP001519460">
    <property type="component" value="Unassembled WGS sequence"/>
</dbReference>
<keyword evidence="2" id="KW-1185">Reference proteome</keyword>
<comment type="caution">
    <text evidence="1">The sequence shown here is derived from an EMBL/GenBank/DDBJ whole genome shotgun (WGS) entry which is preliminary data.</text>
</comment>
<dbReference type="AlphaFoldDB" id="A0ABD0JAX4"/>
<dbReference type="EMBL" id="JACVVK020000523">
    <property type="protein sequence ID" value="KAK7468110.1"/>
    <property type="molecule type" value="Genomic_DNA"/>
</dbReference>
<name>A0ABD0JAX4_9CAEN</name>
<gene>
    <name evidence="1" type="ORF">BaRGS_00036693</name>
</gene>
<evidence type="ECO:0000313" key="1">
    <source>
        <dbReference type="EMBL" id="KAK7468110.1"/>
    </source>
</evidence>
<accession>A0ABD0JAX4</accession>
<reference evidence="1 2" key="1">
    <citation type="journal article" date="2023" name="Sci. Data">
        <title>Genome assembly of the Korean intertidal mud-creeper Batillaria attramentaria.</title>
        <authorList>
            <person name="Patra A.K."/>
            <person name="Ho P.T."/>
            <person name="Jun S."/>
            <person name="Lee S.J."/>
            <person name="Kim Y."/>
            <person name="Won Y.J."/>
        </authorList>
    </citation>
    <scope>NUCLEOTIDE SEQUENCE [LARGE SCALE GENOMIC DNA]</scope>
    <source>
        <strain evidence="1">Wonlab-2016</strain>
    </source>
</reference>